<dbReference type="AlphaFoldDB" id="A0A1A9ZLQ8"/>
<proteinExistence type="predicted"/>
<organism evidence="1 2">
    <name type="scientific">Glossina pallidipes</name>
    <name type="common">Tsetse fly</name>
    <dbReference type="NCBI Taxonomy" id="7398"/>
    <lineage>
        <taxon>Eukaryota</taxon>
        <taxon>Metazoa</taxon>
        <taxon>Ecdysozoa</taxon>
        <taxon>Arthropoda</taxon>
        <taxon>Hexapoda</taxon>
        <taxon>Insecta</taxon>
        <taxon>Pterygota</taxon>
        <taxon>Neoptera</taxon>
        <taxon>Endopterygota</taxon>
        <taxon>Diptera</taxon>
        <taxon>Brachycera</taxon>
        <taxon>Muscomorpha</taxon>
        <taxon>Hippoboscoidea</taxon>
        <taxon>Glossinidae</taxon>
        <taxon>Glossina</taxon>
    </lineage>
</organism>
<evidence type="ECO:0000313" key="2">
    <source>
        <dbReference type="Proteomes" id="UP000092445"/>
    </source>
</evidence>
<dbReference type="VEuPathDB" id="VectorBase:GPAI018595"/>
<sequence>MDFHHEMNTTLNASIVKFHMKSVSSSSNQFLISHYPSSGIEDVMLMVGFSNCLDRFANRPLIINQREVLCKLAGYSSEQYVNRFERDPPFIRIDLGYFAKTMTE</sequence>
<evidence type="ECO:0000313" key="1">
    <source>
        <dbReference type="EnsemblMetazoa" id="GPAI018595-PA"/>
    </source>
</evidence>
<accession>A0A1A9ZLQ8</accession>
<keyword evidence="2" id="KW-1185">Reference proteome</keyword>
<name>A0A1A9ZLQ8_GLOPL</name>
<reference evidence="1" key="2">
    <citation type="submission" date="2020-05" db="UniProtKB">
        <authorList>
            <consortium name="EnsemblMetazoa"/>
        </authorList>
    </citation>
    <scope>IDENTIFICATION</scope>
    <source>
        <strain evidence="1">IAEA</strain>
    </source>
</reference>
<dbReference type="EnsemblMetazoa" id="GPAI018595-RA">
    <property type="protein sequence ID" value="GPAI018595-PA"/>
    <property type="gene ID" value="GPAI018595"/>
</dbReference>
<dbReference type="Proteomes" id="UP000092445">
    <property type="component" value="Unassembled WGS sequence"/>
</dbReference>
<reference evidence="2" key="1">
    <citation type="submission" date="2014-03" db="EMBL/GenBank/DDBJ databases">
        <authorList>
            <person name="Aksoy S."/>
            <person name="Warren W."/>
            <person name="Wilson R.K."/>
        </authorList>
    </citation>
    <scope>NUCLEOTIDE SEQUENCE [LARGE SCALE GENOMIC DNA]</scope>
    <source>
        <strain evidence="2">IAEA</strain>
    </source>
</reference>
<protein>
    <submittedName>
        <fullName evidence="1">Uncharacterized protein</fullName>
    </submittedName>
</protein>